<feature type="compositionally biased region" description="Basic and acidic residues" evidence="1">
    <location>
        <begin position="409"/>
        <end position="419"/>
    </location>
</feature>
<feature type="compositionally biased region" description="Polar residues" evidence="1">
    <location>
        <begin position="198"/>
        <end position="209"/>
    </location>
</feature>
<feature type="compositionally biased region" description="Low complexity" evidence="1">
    <location>
        <begin position="34"/>
        <end position="45"/>
    </location>
</feature>
<feature type="region of interest" description="Disordered" evidence="1">
    <location>
        <begin position="372"/>
        <end position="433"/>
    </location>
</feature>
<keyword evidence="5" id="KW-1185">Reference proteome</keyword>
<dbReference type="Pfam" id="PF13843">
    <property type="entry name" value="DDE_Tnp_1_7"/>
    <property type="match status" value="1"/>
</dbReference>
<dbReference type="PANTHER" id="PTHR47272:SF1">
    <property type="entry name" value="PIGGYBAC TRANSPOSABLE ELEMENT-DERIVED PROTEIN 3-LIKE"/>
    <property type="match status" value="1"/>
</dbReference>
<feature type="compositionally biased region" description="Basic and acidic residues" evidence="1">
    <location>
        <begin position="46"/>
        <end position="81"/>
    </location>
</feature>
<dbReference type="Proteomes" id="UP000694389">
    <property type="component" value="Unassembled WGS sequence"/>
</dbReference>
<organism evidence="4 5">
    <name type="scientific">Dicentrarchus labrax</name>
    <name type="common">European seabass</name>
    <name type="synonym">Morone labrax</name>
    <dbReference type="NCBI Taxonomy" id="13489"/>
    <lineage>
        <taxon>Eukaryota</taxon>
        <taxon>Metazoa</taxon>
        <taxon>Chordata</taxon>
        <taxon>Craniata</taxon>
        <taxon>Vertebrata</taxon>
        <taxon>Euteleostomi</taxon>
        <taxon>Actinopterygii</taxon>
        <taxon>Neopterygii</taxon>
        <taxon>Teleostei</taxon>
        <taxon>Neoteleostei</taxon>
        <taxon>Acanthomorphata</taxon>
        <taxon>Eupercaria</taxon>
        <taxon>Moronidae</taxon>
        <taxon>Dicentrarchus</taxon>
    </lineage>
</organism>
<protein>
    <recommendedName>
        <fullName evidence="3">PiggyBac transposable element-derived protein domain-containing protein</fullName>
    </recommendedName>
</protein>
<dbReference type="PANTHER" id="PTHR47272">
    <property type="entry name" value="DDE_TNP_1_7 DOMAIN-CONTAINING PROTEIN"/>
    <property type="match status" value="1"/>
</dbReference>
<feature type="region of interest" description="Disordered" evidence="1">
    <location>
        <begin position="12"/>
        <end position="244"/>
    </location>
</feature>
<accession>A0A8P4FX73</accession>
<feature type="compositionally biased region" description="Acidic residues" evidence="1">
    <location>
        <begin position="123"/>
        <end position="133"/>
    </location>
</feature>
<sequence length="944" mass="106574">MADSEEFRLKRLKHEERLSRVFDEVMGLGDFADSSRGSATSSRSGGQDETKEADKTSGPGEDQHIEEEHSNGSRQEEKMDEGMGEPSFPRISSPSSDRHSSFTMGTNEGGGRGGRSGGAAFDDAVDGLEDDEDWHFALPMGSLEGVGKGNKKQPEAGNSVTQEDPFAHQPRDEEEEPEREGSSESANTSHSSQDHTPDNSQDGGVLNQTEETEDSQEGERSEAAPMEDSNPQSPINIKDEPIDEGYDAALLPQSSIRQIKEELEHQEEELRISSVYSVGGGNTFASPTMPAALPAPPPAAIFIPGRGAVLQAMAPLPVRPQVPIQSLPALAPVPPRPPQPSVPGSVRCSGCSKMAKKLSVEDVLKMIMDGNSSDMEQLEESEEEEDAEWTPMCTEENSDSSDEEELDEGVDHTSAEVKDPTLPQDTTKQSARGKVKKYQWKKKKFEPPDVKFDECVEEESEVRHDWTPYMYFKDFVTDEMLQEIAEQTNLYSVQKEEKSVNTTAKEIEQVLGMYMHMGLVQMPNVRAYWEMETKHSTVCDVMSRDRFLKLLTLIHFQDNLNVSDDAKKDKLWKLRPWLQKLREQFLCIPPEECHVVDEIMVPFKGKSHLRVYMPAKPHKWGFKMWGRAGQSGFLYDFDICQGAENPDQVKSDVGATGHVVLKLTSTLPAGKNHKVFADNYFTSVPLVEHLKERGIYYIGTVRMNRVKDCDMMDEKEMKKKGRGTLDFRVNQDNAIIVRWYDNKAVNLLSSFVGIEPLGNVKRWDRKSKTHMMVPRPAIIETYNKFMGGVKLLDMLSALYKFSFRSRRWYMYIWWHTVTVAVINAWNLYRRDHKKLKPRQKPMPLRRFQAAVATSLTSAGKGKIKNGSLQSSSPEAAPPPRKRPTFSVPPDVRKDGIDHFPTWEARQRCKHCTGNHFTHVYCGKCKVHLCLNKDRNCFQAYHNTK</sequence>
<dbReference type="GeneTree" id="ENSGT00940000166933"/>
<dbReference type="AlphaFoldDB" id="A0A8P4FX73"/>
<feature type="transmembrane region" description="Helical" evidence="2">
    <location>
        <begin position="808"/>
        <end position="828"/>
    </location>
</feature>
<keyword evidence="2" id="KW-0812">Transmembrane</keyword>
<feature type="compositionally biased region" description="Gly residues" evidence="1">
    <location>
        <begin position="107"/>
        <end position="117"/>
    </location>
</feature>
<feature type="region of interest" description="Disordered" evidence="1">
    <location>
        <begin position="855"/>
        <end position="889"/>
    </location>
</feature>
<evidence type="ECO:0000313" key="4">
    <source>
        <dbReference type="Ensembl" id="ENSDLAP00005064341.1"/>
    </source>
</evidence>
<proteinExistence type="predicted"/>
<reference evidence="4" key="1">
    <citation type="submission" date="2025-08" db="UniProtKB">
        <authorList>
            <consortium name="Ensembl"/>
        </authorList>
    </citation>
    <scope>IDENTIFICATION</scope>
</reference>
<feature type="compositionally biased region" description="Acidic residues" evidence="1">
    <location>
        <begin position="376"/>
        <end position="388"/>
    </location>
</feature>
<reference evidence="4" key="2">
    <citation type="submission" date="2025-09" db="UniProtKB">
        <authorList>
            <consortium name="Ensembl"/>
        </authorList>
    </citation>
    <scope>IDENTIFICATION</scope>
</reference>
<keyword evidence="2" id="KW-1133">Transmembrane helix</keyword>
<evidence type="ECO:0000259" key="3">
    <source>
        <dbReference type="Pfam" id="PF13843"/>
    </source>
</evidence>
<evidence type="ECO:0000313" key="5">
    <source>
        <dbReference type="Proteomes" id="UP000694389"/>
    </source>
</evidence>
<feature type="compositionally biased region" description="Acidic residues" evidence="1">
    <location>
        <begin position="396"/>
        <end position="408"/>
    </location>
</feature>
<evidence type="ECO:0000256" key="1">
    <source>
        <dbReference type="SAM" id="MobiDB-lite"/>
    </source>
</evidence>
<dbReference type="Ensembl" id="ENSDLAT00005085703.1">
    <property type="protein sequence ID" value="ENSDLAP00005064341.1"/>
    <property type="gene ID" value="ENSDLAG00005022912.2"/>
</dbReference>
<dbReference type="InterPro" id="IPR029526">
    <property type="entry name" value="PGBD"/>
</dbReference>
<feature type="compositionally biased region" description="Basic and acidic residues" evidence="1">
    <location>
        <begin position="12"/>
        <end position="23"/>
    </location>
</feature>
<feature type="domain" description="PiggyBac transposable element-derived protein" evidence="3">
    <location>
        <begin position="467"/>
        <end position="825"/>
    </location>
</feature>
<keyword evidence="2" id="KW-0472">Membrane</keyword>
<evidence type="ECO:0000256" key="2">
    <source>
        <dbReference type="SAM" id="Phobius"/>
    </source>
</evidence>
<name>A0A8P4FX73_DICLA</name>